<dbReference type="PANTHER" id="PTHR43562:SF3">
    <property type="entry name" value="SODIUM ION_PROTON EXCHANGER (EUROFUNG)"/>
    <property type="match status" value="1"/>
</dbReference>
<feature type="transmembrane region" description="Helical" evidence="12">
    <location>
        <begin position="389"/>
        <end position="409"/>
    </location>
</feature>
<keyword evidence="7" id="KW-0915">Sodium</keyword>
<keyword evidence="10" id="KW-0739">Sodium transport</keyword>
<feature type="domain" description="Cation/H+ exchanger transmembrane" evidence="13">
    <location>
        <begin position="26"/>
        <end position="408"/>
    </location>
</feature>
<dbReference type="EMBL" id="AP022870">
    <property type="protein sequence ID" value="BCB74055.1"/>
    <property type="molecule type" value="Genomic_DNA"/>
</dbReference>
<name>A0A6F8XJR3_9ACTN</name>
<keyword evidence="5 12" id="KW-0812">Transmembrane</keyword>
<keyword evidence="4" id="KW-0050">Antiport</keyword>
<organism evidence="14 15">
    <name type="scientific">Phytohabitans flavus</name>
    <dbReference type="NCBI Taxonomy" id="1076124"/>
    <lineage>
        <taxon>Bacteria</taxon>
        <taxon>Bacillati</taxon>
        <taxon>Actinomycetota</taxon>
        <taxon>Actinomycetes</taxon>
        <taxon>Micromonosporales</taxon>
        <taxon>Micromonosporaceae</taxon>
    </lineage>
</organism>
<feature type="transmembrane region" description="Helical" evidence="12">
    <location>
        <begin position="215"/>
        <end position="234"/>
    </location>
</feature>
<feature type="transmembrane region" description="Helical" evidence="12">
    <location>
        <begin position="326"/>
        <end position="347"/>
    </location>
</feature>
<evidence type="ECO:0000259" key="13">
    <source>
        <dbReference type="Pfam" id="PF00999"/>
    </source>
</evidence>
<protein>
    <recommendedName>
        <fullName evidence="13">Cation/H+ exchanger transmembrane domain-containing protein</fullName>
    </recommendedName>
</protein>
<evidence type="ECO:0000313" key="15">
    <source>
        <dbReference type="Proteomes" id="UP000502508"/>
    </source>
</evidence>
<dbReference type="KEGG" id="pfla:Pflav_004650"/>
<dbReference type="GO" id="GO:1902600">
    <property type="term" value="P:proton transmembrane transport"/>
    <property type="evidence" value="ECO:0007669"/>
    <property type="project" value="InterPro"/>
</dbReference>
<dbReference type="GO" id="GO:0006814">
    <property type="term" value="P:sodium ion transport"/>
    <property type="evidence" value="ECO:0007669"/>
    <property type="project" value="UniProtKB-KW"/>
</dbReference>
<feature type="transmembrane region" description="Helical" evidence="12">
    <location>
        <begin position="79"/>
        <end position="97"/>
    </location>
</feature>
<feature type="region of interest" description="Disordered" evidence="11">
    <location>
        <begin position="431"/>
        <end position="455"/>
    </location>
</feature>
<dbReference type="Gene3D" id="1.20.1530.20">
    <property type="match status" value="1"/>
</dbReference>
<comment type="subcellular location">
    <subcellularLocation>
        <location evidence="1">Membrane</location>
        <topology evidence="1">Multi-pass membrane protein</topology>
    </subcellularLocation>
</comment>
<evidence type="ECO:0000256" key="8">
    <source>
        <dbReference type="ARBA" id="ARBA00023065"/>
    </source>
</evidence>
<evidence type="ECO:0000256" key="2">
    <source>
        <dbReference type="ARBA" id="ARBA00005551"/>
    </source>
</evidence>
<keyword evidence="15" id="KW-1185">Reference proteome</keyword>
<comment type="similarity">
    <text evidence="2">Belongs to the monovalent cation:proton antiporter 2 (CPA2) transporter (TC 2.A.37) family.</text>
</comment>
<keyword evidence="6 12" id="KW-1133">Transmembrane helix</keyword>
<evidence type="ECO:0000313" key="14">
    <source>
        <dbReference type="EMBL" id="BCB74055.1"/>
    </source>
</evidence>
<dbReference type="GO" id="GO:0015297">
    <property type="term" value="F:antiporter activity"/>
    <property type="evidence" value="ECO:0007669"/>
    <property type="project" value="UniProtKB-KW"/>
</dbReference>
<feature type="transmembrane region" description="Helical" evidence="12">
    <location>
        <begin position="296"/>
        <end position="314"/>
    </location>
</feature>
<feature type="transmembrane region" description="Helical" evidence="12">
    <location>
        <begin position="272"/>
        <end position="289"/>
    </location>
</feature>
<dbReference type="Pfam" id="PF00999">
    <property type="entry name" value="Na_H_Exchanger"/>
    <property type="match status" value="1"/>
</dbReference>
<keyword evidence="9 12" id="KW-0472">Membrane</keyword>
<dbReference type="InterPro" id="IPR006153">
    <property type="entry name" value="Cation/H_exchanger_TM"/>
</dbReference>
<proteinExistence type="inferred from homology"/>
<evidence type="ECO:0000256" key="12">
    <source>
        <dbReference type="SAM" id="Phobius"/>
    </source>
</evidence>
<evidence type="ECO:0000256" key="10">
    <source>
        <dbReference type="ARBA" id="ARBA00023201"/>
    </source>
</evidence>
<feature type="transmembrane region" description="Helical" evidence="12">
    <location>
        <begin position="246"/>
        <end position="266"/>
    </location>
</feature>
<feature type="transmembrane region" description="Helical" evidence="12">
    <location>
        <begin position="147"/>
        <end position="168"/>
    </location>
</feature>
<evidence type="ECO:0000256" key="1">
    <source>
        <dbReference type="ARBA" id="ARBA00004141"/>
    </source>
</evidence>
<reference evidence="14 15" key="2">
    <citation type="submission" date="2020-03" db="EMBL/GenBank/DDBJ databases">
        <authorList>
            <person name="Ichikawa N."/>
            <person name="Kimura A."/>
            <person name="Kitahashi Y."/>
            <person name="Uohara A."/>
        </authorList>
    </citation>
    <scope>NUCLEOTIDE SEQUENCE [LARGE SCALE GENOMIC DNA]</scope>
    <source>
        <strain evidence="14 15">NBRC 107702</strain>
    </source>
</reference>
<evidence type="ECO:0000256" key="5">
    <source>
        <dbReference type="ARBA" id="ARBA00022692"/>
    </source>
</evidence>
<evidence type="ECO:0000256" key="7">
    <source>
        <dbReference type="ARBA" id="ARBA00023053"/>
    </source>
</evidence>
<dbReference type="AlphaFoldDB" id="A0A6F8XJR3"/>
<keyword evidence="3" id="KW-0813">Transport</keyword>
<dbReference type="PANTHER" id="PTHR43562">
    <property type="entry name" value="NAPA-TYPE SODIUM/HYDROGEN ANTIPORTER"/>
    <property type="match status" value="1"/>
</dbReference>
<dbReference type="Proteomes" id="UP000502508">
    <property type="component" value="Chromosome"/>
</dbReference>
<feature type="transmembrane region" description="Helical" evidence="12">
    <location>
        <begin position="180"/>
        <end position="203"/>
    </location>
</feature>
<evidence type="ECO:0000256" key="4">
    <source>
        <dbReference type="ARBA" id="ARBA00022449"/>
    </source>
</evidence>
<feature type="transmembrane region" description="Helical" evidence="12">
    <location>
        <begin position="109"/>
        <end position="135"/>
    </location>
</feature>
<evidence type="ECO:0000256" key="6">
    <source>
        <dbReference type="ARBA" id="ARBA00022989"/>
    </source>
</evidence>
<accession>A0A6F8XJR3</accession>
<sequence length="455" mass="47007">MDGSAPLAQLAPGTLLAFLVAVVLLLLVARVLGRLAERLGLPAIVGELLAGVLLGPSLLGQVAPGFWSWLLKGPEQIHLLDAVAQLGVLLLVGITGTHLDIPGLRRRGLAAATISGTGLVIPLVSGVALGLVLPATVVGGDSDRGVFALYLGVAMCVSAIPVIAKTLSDMRLLHRNIGQLTLAAGMVDDAVGWLLLSVVSAAATVGVSASGVTLSVVYLIAFVLLSATVGRVLVRRTMVLTTRSDESGPTVAAAVIIILLGAVITHSLRLEPIFGAFVAGILLTSSRAAQVRLAPLRTIVMSVLAPLFIATAGLRMDLTALARPAVALTAVAVVLVAIAGKFAGAYLGARLSRLTRWEALALGAGMNARGVVEVVVALTGLRLGVLNTAAYTIIVLVAIVTSVMAPPLLRLSMARVEYGEDERLRRIDHETWHATVPERPAPDRAEPPAQGRPDA</sequence>
<evidence type="ECO:0000256" key="3">
    <source>
        <dbReference type="ARBA" id="ARBA00022448"/>
    </source>
</evidence>
<evidence type="ECO:0000256" key="9">
    <source>
        <dbReference type="ARBA" id="ARBA00023136"/>
    </source>
</evidence>
<feature type="transmembrane region" description="Helical" evidence="12">
    <location>
        <begin position="39"/>
        <end position="59"/>
    </location>
</feature>
<dbReference type="RefSeq" id="WP_173033317.1">
    <property type="nucleotide sequence ID" value="NZ_AP022870.1"/>
</dbReference>
<keyword evidence="8" id="KW-0406">Ion transport</keyword>
<dbReference type="GO" id="GO:0016020">
    <property type="term" value="C:membrane"/>
    <property type="evidence" value="ECO:0007669"/>
    <property type="project" value="UniProtKB-SubCell"/>
</dbReference>
<evidence type="ECO:0000256" key="11">
    <source>
        <dbReference type="SAM" id="MobiDB-lite"/>
    </source>
</evidence>
<dbReference type="InterPro" id="IPR038770">
    <property type="entry name" value="Na+/solute_symporter_sf"/>
</dbReference>
<feature type="transmembrane region" description="Helical" evidence="12">
    <location>
        <begin position="12"/>
        <end position="32"/>
    </location>
</feature>
<reference evidence="14 15" key="1">
    <citation type="submission" date="2020-03" db="EMBL/GenBank/DDBJ databases">
        <title>Whole genome shotgun sequence of Phytohabitans flavus NBRC 107702.</title>
        <authorList>
            <person name="Komaki H."/>
            <person name="Tamura T."/>
        </authorList>
    </citation>
    <scope>NUCLEOTIDE SEQUENCE [LARGE SCALE GENOMIC DNA]</scope>
    <source>
        <strain evidence="14 15">NBRC 107702</strain>
    </source>
</reference>
<gene>
    <name evidence="14" type="ORF">Pflav_004650</name>
</gene>